<sequence length="97" mass="10758">MGPGSLQSQAAGRQHDLEGVTEQAAVNLTLTVFQIDPVERTIEIVHFTFFDGRYAQGAGDFLQLLKHGKPLFVYLPTLKIDEAELIHQSYKEAAAMQ</sequence>
<name>A0A7W8UDM7_9HYPH</name>
<organism evidence="1 2">
    <name type="scientific">Rhizobium giardinii</name>
    <dbReference type="NCBI Taxonomy" id="56731"/>
    <lineage>
        <taxon>Bacteria</taxon>
        <taxon>Pseudomonadati</taxon>
        <taxon>Pseudomonadota</taxon>
        <taxon>Alphaproteobacteria</taxon>
        <taxon>Hyphomicrobiales</taxon>
        <taxon>Rhizobiaceae</taxon>
        <taxon>Rhizobium/Agrobacterium group</taxon>
        <taxon>Rhizobium</taxon>
    </lineage>
</organism>
<evidence type="ECO:0000313" key="2">
    <source>
        <dbReference type="Proteomes" id="UP000585507"/>
    </source>
</evidence>
<keyword evidence="2" id="KW-1185">Reference proteome</keyword>
<dbReference type="EMBL" id="JACHBK010000009">
    <property type="protein sequence ID" value="MBB5537457.1"/>
    <property type="molecule type" value="Genomic_DNA"/>
</dbReference>
<proteinExistence type="predicted"/>
<dbReference type="AlphaFoldDB" id="A0A7W8UDM7"/>
<reference evidence="1 2" key="1">
    <citation type="submission" date="2020-08" db="EMBL/GenBank/DDBJ databases">
        <title>Genomic Encyclopedia of Type Strains, Phase IV (KMG-V): Genome sequencing to study the core and pangenomes of soil and plant-associated prokaryotes.</title>
        <authorList>
            <person name="Whitman W."/>
        </authorList>
    </citation>
    <scope>NUCLEOTIDE SEQUENCE [LARGE SCALE GENOMIC DNA]</scope>
    <source>
        <strain evidence="1 2">SEMIA 4084</strain>
    </source>
</reference>
<protein>
    <submittedName>
        <fullName evidence="1">Uncharacterized protein</fullName>
    </submittedName>
</protein>
<comment type="caution">
    <text evidence="1">The sequence shown here is derived from an EMBL/GenBank/DDBJ whole genome shotgun (WGS) entry which is preliminary data.</text>
</comment>
<dbReference type="Proteomes" id="UP000585507">
    <property type="component" value="Unassembled WGS sequence"/>
</dbReference>
<gene>
    <name evidence="1" type="ORF">GGD55_004173</name>
</gene>
<evidence type="ECO:0000313" key="1">
    <source>
        <dbReference type="EMBL" id="MBB5537457.1"/>
    </source>
</evidence>
<accession>A0A7W8UDM7</accession>